<dbReference type="Proteomes" id="UP000221020">
    <property type="component" value="Unassembled WGS sequence"/>
</dbReference>
<sequence length="438" mass="48609">MFLSNKQEEGSDKMNQMNTLSLWSATANSYEKGKTLEGNEETDVIIIGAGFTGLSSAYHLQKLGKNVIVLEQETIGYGASGRNGGMVLPGYKPTMQQLAKKYGPDEARQLNDLSLFGIELVKNIIDEHQINCDFRNTGHIVVAYKAKHFEELKLESAYLNENFGYESRVLDRSQLHQEIDSPVYHGCLVDDLSYSFHPLNYAIGLGEAAKSIGARIFEHSKVLSIEYGRNSVKVKTEKGSVIAKDIIVATDGYSGKIINELNKGVLPISARIIATEPLPESLLNTVIPKDRMVFDTSSFLYYFRRTPDNRIVFGGGDIRPNLGDGVYQKVYDAMVNLMPKLAGSKIEYRWGGFIGVTIDTFPVIGRSKEGAYFATGYTGHGASLSTLFGKLLAQWIVTGNAGGYRFEKERLKSFPFHNQKTMLVNLAHIGFKLHDIFA</sequence>
<dbReference type="Gene3D" id="3.30.9.10">
    <property type="entry name" value="D-Amino Acid Oxidase, subunit A, domain 2"/>
    <property type="match status" value="1"/>
</dbReference>
<accession>A0AA91ZU90</accession>
<dbReference type="InterPro" id="IPR036188">
    <property type="entry name" value="FAD/NAD-bd_sf"/>
</dbReference>
<dbReference type="EMBL" id="NVOR01000034">
    <property type="protein sequence ID" value="PED82433.1"/>
    <property type="molecule type" value="Genomic_DNA"/>
</dbReference>
<dbReference type="PANTHER" id="PTHR13847">
    <property type="entry name" value="SARCOSINE DEHYDROGENASE-RELATED"/>
    <property type="match status" value="1"/>
</dbReference>
<dbReference type="Pfam" id="PF01266">
    <property type="entry name" value="DAO"/>
    <property type="match status" value="1"/>
</dbReference>
<dbReference type="Gene3D" id="3.50.50.60">
    <property type="entry name" value="FAD/NAD(P)-binding domain"/>
    <property type="match status" value="1"/>
</dbReference>
<dbReference type="AlphaFoldDB" id="A0AA91ZU90"/>
<gene>
    <name evidence="2" type="ORF">CON65_11730</name>
</gene>
<organism evidence="2 3">
    <name type="scientific">Bacillus pseudomycoides</name>
    <dbReference type="NCBI Taxonomy" id="64104"/>
    <lineage>
        <taxon>Bacteria</taxon>
        <taxon>Bacillati</taxon>
        <taxon>Bacillota</taxon>
        <taxon>Bacilli</taxon>
        <taxon>Bacillales</taxon>
        <taxon>Bacillaceae</taxon>
        <taxon>Bacillus</taxon>
        <taxon>Bacillus cereus group</taxon>
    </lineage>
</organism>
<evidence type="ECO:0000259" key="1">
    <source>
        <dbReference type="Pfam" id="PF01266"/>
    </source>
</evidence>
<protein>
    <submittedName>
        <fullName evidence="2">FAD-dependent oxidoreductase</fullName>
    </submittedName>
</protein>
<dbReference type="SUPFAM" id="SSF51905">
    <property type="entry name" value="FAD/NAD(P)-binding domain"/>
    <property type="match status" value="1"/>
</dbReference>
<name>A0AA91ZU90_9BACI</name>
<reference evidence="2 3" key="1">
    <citation type="submission" date="2017-09" db="EMBL/GenBank/DDBJ databases">
        <title>Large-scale bioinformatics analysis of Bacillus genomes uncovers conserved roles of natural products in bacterial physiology.</title>
        <authorList>
            <consortium name="Agbiome Team Llc"/>
            <person name="Bleich R.M."/>
            <person name="Grubbs K.J."/>
            <person name="Santa Maria K.C."/>
            <person name="Allen S.E."/>
            <person name="Farag S."/>
            <person name="Shank E.A."/>
            <person name="Bowers A."/>
        </authorList>
    </citation>
    <scope>NUCLEOTIDE SEQUENCE [LARGE SCALE GENOMIC DNA]</scope>
    <source>
        <strain evidence="2 3">AFS092012</strain>
    </source>
</reference>
<feature type="domain" description="FAD dependent oxidoreductase" evidence="1">
    <location>
        <begin position="43"/>
        <end position="395"/>
    </location>
</feature>
<evidence type="ECO:0000313" key="3">
    <source>
        <dbReference type="Proteomes" id="UP000221020"/>
    </source>
</evidence>
<evidence type="ECO:0000313" key="2">
    <source>
        <dbReference type="EMBL" id="PED82433.1"/>
    </source>
</evidence>
<comment type="caution">
    <text evidence="2">The sequence shown here is derived from an EMBL/GenBank/DDBJ whole genome shotgun (WGS) entry which is preliminary data.</text>
</comment>
<dbReference type="RefSeq" id="WP_097897917.1">
    <property type="nucleotide sequence ID" value="NZ_NVOR01000034.1"/>
</dbReference>
<dbReference type="InterPro" id="IPR006076">
    <property type="entry name" value="FAD-dep_OxRdtase"/>
</dbReference>
<dbReference type="GO" id="GO:0005737">
    <property type="term" value="C:cytoplasm"/>
    <property type="evidence" value="ECO:0007669"/>
    <property type="project" value="TreeGrafter"/>
</dbReference>
<proteinExistence type="predicted"/>
<dbReference type="PANTHER" id="PTHR13847:SF281">
    <property type="entry name" value="FAD DEPENDENT OXIDOREDUCTASE DOMAIN-CONTAINING PROTEIN"/>
    <property type="match status" value="1"/>
</dbReference>